<keyword evidence="7" id="KW-1185">Reference proteome</keyword>
<organism evidence="6 7">
    <name type="scientific">Wickerhamomyces pijperi</name>
    <name type="common">Yeast</name>
    <name type="synonym">Pichia pijperi</name>
    <dbReference type="NCBI Taxonomy" id="599730"/>
    <lineage>
        <taxon>Eukaryota</taxon>
        <taxon>Fungi</taxon>
        <taxon>Dikarya</taxon>
        <taxon>Ascomycota</taxon>
        <taxon>Saccharomycotina</taxon>
        <taxon>Saccharomycetes</taxon>
        <taxon>Phaffomycetales</taxon>
        <taxon>Wickerhamomycetaceae</taxon>
        <taxon>Wickerhamomyces</taxon>
    </lineage>
</organism>
<keyword evidence="4" id="KW-0539">Nucleus</keyword>
<feature type="region of interest" description="Disordered" evidence="5">
    <location>
        <begin position="150"/>
        <end position="277"/>
    </location>
</feature>
<keyword evidence="3" id="KW-0235">DNA replication</keyword>
<evidence type="ECO:0000256" key="3">
    <source>
        <dbReference type="ARBA" id="ARBA00022705"/>
    </source>
</evidence>
<accession>A0A9P8TPY4</accession>
<feature type="compositionally biased region" description="Basic and acidic residues" evidence="5">
    <location>
        <begin position="432"/>
        <end position="445"/>
    </location>
</feature>
<sequence length="476" mass="52726">MSLKDSTIGIPPKMTGLMEKTTKLLQQQLLTENHPYTYKLLSRELNIHVNDAKRLLYSFYLKNKELITASFVIVGSIKDSPGCSIKLTENLEDQIQFEEVRSISVYSLAPKNCKINEVVKLVKDKLHDIETTEEKMKTWGLIQGPGLKKSAASSVLTRPSGGSQSSTAPSLKKEQPKVVKSESSTKPSTSSSSEIKKEAKKNTNEAPDMRSMAEKMLARNRASTDTQDTSKQSTFGRSTTEKASILTSKPLANSRRSKTEPNAPAKPLDTIKISEEEDEEEIKCAAATVKPVGVKTPAVVSPKKKTAKEIELESMFDSDEDDVIEHVQEGNKHAKAVEEEHSELTKEELNELEELGDLEDLNDSEVEGKNEKEQEDEDDKIQEIEKENISKDDSVKQYYDEDGFLVTEKKAPAVPKPKPDPKANPTRVLSKKKIEAKPEAKKRANDSATGPAAKKSKTASTGKQSSLLSFFGKKTR</sequence>
<dbReference type="GO" id="GO:0006297">
    <property type="term" value="P:nucleotide-excision repair, DNA gap filling"/>
    <property type="evidence" value="ECO:0007669"/>
    <property type="project" value="TreeGrafter"/>
</dbReference>
<evidence type="ECO:0000256" key="1">
    <source>
        <dbReference type="ARBA" id="ARBA00004123"/>
    </source>
</evidence>
<reference evidence="6" key="2">
    <citation type="submission" date="2021-01" db="EMBL/GenBank/DDBJ databases">
        <authorList>
            <person name="Schikora-Tamarit M.A."/>
        </authorList>
    </citation>
    <scope>NUCLEOTIDE SEQUENCE</scope>
    <source>
        <strain evidence="6">CBS2887</strain>
    </source>
</reference>
<feature type="compositionally biased region" description="Basic and acidic residues" evidence="5">
    <location>
        <begin position="329"/>
        <end position="349"/>
    </location>
</feature>
<dbReference type="InterPro" id="IPR041913">
    <property type="entry name" value="POLD3_sf"/>
</dbReference>
<protein>
    <recommendedName>
        <fullName evidence="2">DNA polymerase delta subunit 3</fullName>
    </recommendedName>
</protein>
<feature type="compositionally biased region" description="Low complexity" evidence="5">
    <location>
        <begin position="181"/>
        <end position="193"/>
    </location>
</feature>
<reference evidence="6" key="1">
    <citation type="journal article" date="2021" name="Open Biol.">
        <title>Shared evolutionary footprints suggest mitochondrial oxidative damage underlies multiple complex I losses in fungi.</title>
        <authorList>
            <person name="Schikora-Tamarit M.A."/>
            <person name="Marcet-Houben M."/>
            <person name="Nosek J."/>
            <person name="Gabaldon T."/>
        </authorList>
    </citation>
    <scope>NUCLEOTIDE SEQUENCE</scope>
    <source>
        <strain evidence="6">CBS2887</strain>
    </source>
</reference>
<feature type="compositionally biased region" description="Low complexity" evidence="5">
    <location>
        <begin position="447"/>
        <end position="466"/>
    </location>
</feature>
<dbReference type="GO" id="GO:0003887">
    <property type="term" value="F:DNA-directed DNA polymerase activity"/>
    <property type="evidence" value="ECO:0007669"/>
    <property type="project" value="TreeGrafter"/>
</dbReference>
<dbReference type="Gene3D" id="3.90.1030.20">
    <property type="entry name" value="DNA polymerase delta, p66 (Cdc27) subunit, wHTH domain"/>
    <property type="match status" value="1"/>
</dbReference>
<dbReference type="OrthoDB" id="514823at2759"/>
<comment type="caution">
    <text evidence="6">The sequence shown here is derived from an EMBL/GenBank/DDBJ whole genome shotgun (WGS) entry which is preliminary data.</text>
</comment>
<dbReference type="PANTHER" id="PTHR17598:SF13">
    <property type="entry name" value="DNA POLYMERASE DELTA SUBUNIT 3"/>
    <property type="match status" value="1"/>
</dbReference>
<evidence type="ECO:0000256" key="5">
    <source>
        <dbReference type="SAM" id="MobiDB-lite"/>
    </source>
</evidence>
<evidence type="ECO:0000313" key="6">
    <source>
        <dbReference type="EMBL" id="KAH3686720.1"/>
    </source>
</evidence>
<dbReference type="Pfam" id="PF09507">
    <property type="entry name" value="CDC27"/>
    <property type="match status" value="2"/>
</dbReference>
<feature type="compositionally biased region" description="Polar residues" evidence="5">
    <location>
        <begin position="235"/>
        <end position="251"/>
    </location>
</feature>
<feature type="compositionally biased region" description="Polar residues" evidence="5">
    <location>
        <begin position="151"/>
        <end position="169"/>
    </location>
</feature>
<name>A0A9P8TPY4_WICPI</name>
<proteinExistence type="predicted"/>
<dbReference type="InterPro" id="IPR019038">
    <property type="entry name" value="POLD3"/>
</dbReference>
<feature type="compositionally biased region" description="Acidic residues" evidence="5">
    <location>
        <begin position="350"/>
        <end position="365"/>
    </location>
</feature>
<dbReference type="PANTHER" id="PTHR17598">
    <property type="entry name" value="DNA POLYMERASE DELTA SUBUNIT 3"/>
    <property type="match status" value="1"/>
</dbReference>
<gene>
    <name evidence="6" type="ORF">WICPIJ_002300</name>
</gene>
<feature type="region of interest" description="Disordered" evidence="5">
    <location>
        <begin position="329"/>
        <end position="476"/>
    </location>
</feature>
<feature type="compositionally biased region" description="Basic and acidic residues" evidence="5">
    <location>
        <begin position="171"/>
        <end position="180"/>
    </location>
</feature>
<feature type="compositionally biased region" description="Basic and acidic residues" evidence="5">
    <location>
        <begin position="381"/>
        <end position="399"/>
    </location>
</feature>
<evidence type="ECO:0000256" key="4">
    <source>
        <dbReference type="ARBA" id="ARBA00023242"/>
    </source>
</evidence>
<evidence type="ECO:0000256" key="2">
    <source>
        <dbReference type="ARBA" id="ARBA00017589"/>
    </source>
</evidence>
<dbReference type="AlphaFoldDB" id="A0A9P8TPY4"/>
<dbReference type="GO" id="GO:0043625">
    <property type="term" value="C:delta DNA polymerase complex"/>
    <property type="evidence" value="ECO:0007669"/>
    <property type="project" value="InterPro"/>
</dbReference>
<dbReference type="Proteomes" id="UP000774326">
    <property type="component" value="Unassembled WGS sequence"/>
</dbReference>
<dbReference type="GO" id="GO:0006271">
    <property type="term" value="P:DNA strand elongation involved in DNA replication"/>
    <property type="evidence" value="ECO:0007669"/>
    <property type="project" value="TreeGrafter"/>
</dbReference>
<feature type="compositionally biased region" description="Basic and acidic residues" evidence="5">
    <location>
        <begin position="407"/>
        <end position="421"/>
    </location>
</feature>
<evidence type="ECO:0000313" key="7">
    <source>
        <dbReference type="Proteomes" id="UP000774326"/>
    </source>
</evidence>
<comment type="subcellular location">
    <subcellularLocation>
        <location evidence="1">Nucleus</location>
    </subcellularLocation>
</comment>
<feature type="compositionally biased region" description="Low complexity" evidence="5">
    <location>
        <begin position="223"/>
        <end position="234"/>
    </location>
</feature>
<dbReference type="EMBL" id="JAEUBG010001234">
    <property type="protein sequence ID" value="KAH3686720.1"/>
    <property type="molecule type" value="Genomic_DNA"/>
</dbReference>
<feature type="compositionally biased region" description="Basic and acidic residues" evidence="5">
    <location>
        <begin position="194"/>
        <end position="217"/>
    </location>
</feature>
<dbReference type="GO" id="GO:1904161">
    <property type="term" value="P:DNA synthesis involved in UV-damage excision repair"/>
    <property type="evidence" value="ECO:0007669"/>
    <property type="project" value="TreeGrafter"/>
</dbReference>